<organism evidence="1 2">
    <name type="scientific">Pelomonas margarita</name>
    <dbReference type="NCBI Taxonomy" id="3299031"/>
    <lineage>
        <taxon>Bacteria</taxon>
        <taxon>Pseudomonadati</taxon>
        <taxon>Pseudomonadota</taxon>
        <taxon>Betaproteobacteria</taxon>
        <taxon>Burkholderiales</taxon>
        <taxon>Sphaerotilaceae</taxon>
        <taxon>Roseateles</taxon>
    </lineage>
</organism>
<sequence>MNALEKLVDEALEAELDAIAAYRRHLHSGGAWTYADVEKLGHLRTAKDSAHERTRTLLDELIELKRPSR</sequence>
<evidence type="ECO:0008006" key="3">
    <source>
        <dbReference type="Google" id="ProtNLM"/>
    </source>
</evidence>
<gene>
    <name evidence="1" type="ORF">ACG0Z3_10575</name>
</gene>
<dbReference type="Proteomes" id="UP001606301">
    <property type="component" value="Unassembled WGS sequence"/>
</dbReference>
<name>A0ABW7FIG3_9BURK</name>
<comment type="caution">
    <text evidence="1">The sequence shown here is derived from an EMBL/GenBank/DDBJ whole genome shotgun (WGS) entry which is preliminary data.</text>
</comment>
<protein>
    <recommendedName>
        <fullName evidence="3">Ferritin-like domain-containing protein</fullName>
    </recommendedName>
</protein>
<dbReference type="EMBL" id="JBIGHW010000004">
    <property type="protein sequence ID" value="MFG6441122.1"/>
    <property type="molecule type" value="Genomic_DNA"/>
</dbReference>
<evidence type="ECO:0000313" key="1">
    <source>
        <dbReference type="EMBL" id="MFG6441122.1"/>
    </source>
</evidence>
<proteinExistence type="predicted"/>
<dbReference type="RefSeq" id="WP_394397446.1">
    <property type="nucleotide sequence ID" value="NZ_JBIGHW010000004.1"/>
</dbReference>
<accession>A0ABW7FIG3</accession>
<keyword evidence="2" id="KW-1185">Reference proteome</keyword>
<reference evidence="1 2" key="1">
    <citation type="submission" date="2024-08" db="EMBL/GenBank/DDBJ databases">
        <authorList>
            <person name="Lu H."/>
        </authorList>
    </citation>
    <scope>NUCLEOTIDE SEQUENCE [LARGE SCALE GENOMIC DNA]</scope>
    <source>
        <strain evidence="1 2">LKC17W</strain>
    </source>
</reference>
<evidence type="ECO:0000313" key="2">
    <source>
        <dbReference type="Proteomes" id="UP001606301"/>
    </source>
</evidence>